<organism evidence="2 3">
    <name type="scientific">Prymnesium parvum</name>
    <name type="common">Toxic golden alga</name>
    <dbReference type="NCBI Taxonomy" id="97485"/>
    <lineage>
        <taxon>Eukaryota</taxon>
        <taxon>Haptista</taxon>
        <taxon>Haptophyta</taxon>
        <taxon>Prymnesiophyceae</taxon>
        <taxon>Prymnesiales</taxon>
        <taxon>Prymnesiaceae</taxon>
        <taxon>Prymnesium</taxon>
    </lineage>
</organism>
<reference evidence="2 3" key="1">
    <citation type="journal article" date="2024" name="Science">
        <title>Giant polyketide synthase enzymes in the biosynthesis of giant marine polyether toxins.</title>
        <authorList>
            <person name="Fallon T.R."/>
            <person name="Shende V.V."/>
            <person name="Wierzbicki I.H."/>
            <person name="Pendleton A.L."/>
            <person name="Watervoot N.F."/>
            <person name="Auber R.P."/>
            <person name="Gonzalez D.J."/>
            <person name="Wisecaver J.H."/>
            <person name="Moore B.S."/>
        </authorList>
    </citation>
    <scope>NUCLEOTIDE SEQUENCE [LARGE SCALE GENOMIC DNA]</scope>
    <source>
        <strain evidence="2 3">12B1</strain>
    </source>
</reference>
<dbReference type="AlphaFoldDB" id="A0AB34JA43"/>
<accession>A0AB34JA43</accession>
<comment type="caution">
    <text evidence="2">The sequence shown here is derived from an EMBL/GenBank/DDBJ whole genome shotgun (WGS) entry which is preliminary data.</text>
</comment>
<evidence type="ECO:0000313" key="3">
    <source>
        <dbReference type="Proteomes" id="UP001515480"/>
    </source>
</evidence>
<evidence type="ECO:0000256" key="1">
    <source>
        <dbReference type="SAM" id="MobiDB-lite"/>
    </source>
</evidence>
<keyword evidence="3" id="KW-1185">Reference proteome</keyword>
<protein>
    <submittedName>
        <fullName evidence="2">Uncharacterized protein</fullName>
    </submittedName>
</protein>
<sequence length="97" mass="10486">MPGVGQERGLVNVAGLPDNTSKLPSGTGLQPETMHLYRHFCLSLPPACFVPLLPLSLAPMLHTESGQHKRLFKREVVPVARGFCQKVCTPLPSSLAL</sequence>
<dbReference type="Proteomes" id="UP001515480">
    <property type="component" value="Unassembled WGS sequence"/>
</dbReference>
<proteinExistence type="predicted"/>
<evidence type="ECO:0000313" key="2">
    <source>
        <dbReference type="EMBL" id="KAL1515431.1"/>
    </source>
</evidence>
<feature type="compositionally biased region" description="Polar residues" evidence="1">
    <location>
        <begin position="18"/>
        <end position="27"/>
    </location>
</feature>
<gene>
    <name evidence="2" type="ORF">AB1Y20_002057</name>
</gene>
<feature type="region of interest" description="Disordered" evidence="1">
    <location>
        <begin position="1"/>
        <end position="27"/>
    </location>
</feature>
<name>A0AB34JA43_PRYPA</name>
<dbReference type="EMBL" id="JBGBPQ010000011">
    <property type="protein sequence ID" value="KAL1515431.1"/>
    <property type="molecule type" value="Genomic_DNA"/>
</dbReference>